<protein>
    <submittedName>
        <fullName evidence="2">Uncharacterized protein</fullName>
    </submittedName>
</protein>
<gene>
    <name evidence="2" type="ORF">X801_09519</name>
</gene>
<evidence type="ECO:0000313" key="2">
    <source>
        <dbReference type="EMBL" id="OON14689.1"/>
    </source>
</evidence>
<feature type="compositionally biased region" description="Polar residues" evidence="1">
    <location>
        <begin position="10"/>
        <end position="27"/>
    </location>
</feature>
<keyword evidence="3" id="KW-1185">Reference proteome</keyword>
<sequence length="113" mass="13140">MDSYVDKPTTGFTTVTRTSHQLVQSEAGNEARLPESETLPEAQSRKLLTKPRMQMTKSKDDGMPLPTKKVLTQHIRFSQSFMLNRFISHWVPNQKLKVHMTRKIIYSEKTVHR</sequence>
<evidence type="ECO:0000256" key="1">
    <source>
        <dbReference type="SAM" id="MobiDB-lite"/>
    </source>
</evidence>
<organism evidence="2 3">
    <name type="scientific">Opisthorchis viverrini</name>
    <name type="common">Southeast Asian liver fluke</name>
    <dbReference type="NCBI Taxonomy" id="6198"/>
    <lineage>
        <taxon>Eukaryota</taxon>
        <taxon>Metazoa</taxon>
        <taxon>Spiralia</taxon>
        <taxon>Lophotrochozoa</taxon>
        <taxon>Platyhelminthes</taxon>
        <taxon>Trematoda</taxon>
        <taxon>Digenea</taxon>
        <taxon>Opisthorchiida</taxon>
        <taxon>Opisthorchiata</taxon>
        <taxon>Opisthorchiidae</taxon>
        <taxon>Opisthorchis</taxon>
    </lineage>
</organism>
<reference evidence="2 3" key="1">
    <citation type="submission" date="2015-03" db="EMBL/GenBank/DDBJ databases">
        <title>Draft genome of the nematode, Opisthorchis viverrini.</title>
        <authorList>
            <person name="Mitreva M."/>
        </authorList>
    </citation>
    <scope>NUCLEOTIDE SEQUENCE [LARGE SCALE GENOMIC DNA]</scope>
    <source>
        <strain evidence="2">Khon Kaen</strain>
    </source>
</reference>
<dbReference type="Proteomes" id="UP000243686">
    <property type="component" value="Unassembled WGS sequence"/>
</dbReference>
<feature type="non-terminal residue" evidence="2">
    <location>
        <position position="113"/>
    </location>
</feature>
<dbReference type="AlphaFoldDB" id="A0A1S8WJR5"/>
<proteinExistence type="predicted"/>
<evidence type="ECO:0000313" key="3">
    <source>
        <dbReference type="Proteomes" id="UP000243686"/>
    </source>
</evidence>
<dbReference type="EMBL" id="KV906473">
    <property type="protein sequence ID" value="OON14689.1"/>
    <property type="molecule type" value="Genomic_DNA"/>
</dbReference>
<name>A0A1S8WJR5_OPIVI</name>
<feature type="region of interest" description="Disordered" evidence="1">
    <location>
        <begin position="1"/>
        <end position="66"/>
    </location>
</feature>
<accession>A0A1S8WJR5</accession>